<evidence type="ECO:0000313" key="2">
    <source>
        <dbReference type="EMBL" id="ALU31419.1"/>
    </source>
</evidence>
<name>A0A0U3FM18_9CREN</name>
<dbReference type="GeneID" id="14551570"/>
<organism evidence="2 3">
    <name type="scientific">Sulfolobus acidocaldarius</name>
    <dbReference type="NCBI Taxonomy" id="2285"/>
    <lineage>
        <taxon>Archaea</taxon>
        <taxon>Thermoproteota</taxon>
        <taxon>Thermoprotei</taxon>
        <taxon>Sulfolobales</taxon>
        <taxon>Sulfolobaceae</taxon>
        <taxon>Sulfolobus</taxon>
    </lineage>
</organism>
<dbReference type="AlphaFoldDB" id="A0A0U3FM18"/>
<sequence>MNICERGYYTVFNYTSKLEFCPSLTRMQYYKLILPFTVNSVQIFDITEGKKKVEAQVGDNRFAEVLGAPLNPNIKTHIISVKCRRVKDNRVFSLKFRIDIIPNTTLMTSPLFNSNSECLLSIFLTRHPMEESKKYYLNDYELPRFNLDLQRGIKEILQEQVDKYLFVVPEVDDYKLIYGYNPDFGFLPIPTMLTDVEILRIGVNDSSKNNETSYFANVHLLPGENLKGYIRHDYYVNKEFLDNLPNSIVKLYVDSLLSEAETKKPKLRLRESLRLLMNPNNYESDYVNLESSNLTFRQGDVIFTKINPEEIIQNTFDELHFLLSNLDVKLFSRMYRSIFWFYEKELLKSYYGTSGIDKSIENTFETGKEGIEEISKFIPLNSLVNFISTSYNENVNILLEHIEQLRTRKVHETVALIFSLLIYINNLMRNKRIDLSFEGTPQVDRGINVLGLNHLLEGKIIAILPFITSDPMSFAIFHTRDNEFSKINGIDKAGYSLLPIQLTQIVLFEPPLKITHREHKDITVIGEKGRIYSLIAKITEMVIPNRGFNSRIAYGYRDFREILRVRSILR</sequence>
<protein>
    <submittedName>
        <fullName evidence="2">Uncharacterized protein</fullName>
    </submittedName>
</protein>
<dbReference type="PaxDb" id="1435377-SUSAZ_04925"/>
<reference evidence="3 4" key="1">
    <citation type="submission" date="2015-12" db="EMBL/GenBank/DDBJ databases">
        <title>A stable core within a dynamic pangenome in Sulfolobus acidocaldarius.</title>
        <authorList>
            <person name="Anderson R."/>
            <person name="Kouris A."/>
            <person name="Seward C."/>
            <person name="Campbell K."/>
            <person name="Whitaker R."/>
        </authorList>
    </citation>
    <scope>NUCLEOTIDE SEQUENCE [LARGE SCALE GENOMIC DNA]</scope>
    <source>
        <strain evidence="1 4">GG12-C01-09</strain>
        <strain evidence="2 3">NG05B_CO5_07</strain>
    </source>
</reference>
<dbReference type="EMBL" id="CP013694">
    <property type="protein sequence ID" value="ALU28701.1"/>
    <property type="molecule type" value="Genomic_DNA"/>
</dbReference>
<gene>
    <name evidence="1" type="ORF">ATY89_01165</name>
    <name evidence="2" type="ORF">ATZ20_04200</name>
</gene>
<evidence type="ECO:0000313" key="1">
    <source>
        <dbReference type="EMBL" id="ALU28701.1"/>
    </source>
</evidence>
<evidence type="ECO:0000313" key="3">
    <source>
        <dbReference type="Proteomes" id="UP000060043"/>
    </source>
</evidence>
<dbReference type="Proteomes" id="UP000060043">
    <property type="component" value="Chromosome"/>
</dbReference>
<dbReference type="EMBL" id="CP013695">
    <property type="protein sequence ID" value="ALU31419.1"/>
    <property type="molecule type" value="Genomic_DNA"/>
</dbReference>
<dbReference type="Proteomes" id="UP000065473">
    <property type="component" value="Chromosome"/>
</dbReference>
<evidence type="ECO:0000313" key="4">
    <source>
        <dbReference type="Proteomes" id="UP000065473"/>
    </source>
</evidence>
<accession>A0A0U3FM18</accession>
<dbReference type="RefSeq" id="WP_015385543.1">
    <property type="nucleotide sequence ID" value="NZ_BHWZ01000002.1"/>
</dbReference>
<proteinExistence type="predicted"/>
<dbReference type="STRING" id="1435377.SUSAZ_04925"/>